<evidence type="ECO:0000256" key="2">
    <source>
        <dbReference type="SAM" id="Phobius"/>
    </source>
</evidence>
<evidence type="ECO:0000256" key="1">
    <source>
        <dbReference type="SAM" id="MobiDB-lite"/>
    </source>
</evidence>
<dbReference type="Proteomes" id="UP000199137">
    <property type="component" value="Unassembled WGS sequence"/>
</dbReference>
<evidence type="ECO:0000313" key="3">
    <source>
        <dbReference type="EMBL" id="SFQ49433.1"/>
    </source>
</evidence>
<protein>
    <submittedName>
        <fullName evidence="3">Uncharacterized protein</fullName>
    </submittedName>
</protein>
<keyword evidence="2" id="KW-0472">Membrane</keyword>
<keyword evidence="2" id="KW-0812">Transmembrane</keyword>
<feature type="transmembrane region" description="Helical" evidence="2">
    <location>
        <begin position="113"/>
        <end position="132"/>
    </location>
</feature>
<feature type="region of interest" description="Disordered" evidence="1">
    <location>
        <begin position="1"/>
        <end position="25"/>
    </location>
</feature>
<feature type="compositionally biased region" description="Pro residues" evidence="1">
    <location>
        <begin position="46"/>
        <end position="60"/>
    </location>
</feature>
<gene>
    <name evidence="3" type="ORF">SAMN05421854_113135</name>
</gene>
<dbReference type="AlphaFoldDB" id="A0A1I5YYT6"/>
<evidence type="ECO:0000313" key="4">
    <source>
        <dbReference type="Proteomes" id="UP000199137"/>
    </source>
</evidence>
<keyword evidence="2" id="KW-1133">Transmembrane helix</keyword>
<organism evidence="3 4">
    <name type="scientific">Amycolatopsis rubida</name>
    <dbReference type="NCBI Taxonomy" id="112413"/>
    <lineage>
        <taxon>Bacteria</taxon>
        <taxon>Bacillati</taxon>
        <taxon>Actinomycetota</taxon>
        <taxon>Actinomycetes</taxon>
        <taxon>Pseudonocardiales</taxon>
        <taxon>Pseudonocardiaceae</taxon>
        <taxon>Amycolatopsis</taxon>
    </lineage>
</organism>
<proteinExistence type="predicted"/>
<sequence>MTVPGAENAGQACRQAEEPDIGDDRPYAVAVSQRPGRVTVTFHEPGMPPPAPVAPSPRPSTRPAYPSWKTAWTSVELAAQRPDGGTQPWQLIALLLILLAGATAIVFATAGVLAGLATASGVALVNVTGAVLRKRHAANRDA</sequence>
<name>A0A1I5YYT6_9PSEU</name>
<dbReference type="EMBL" id="FOWC01000013">
    <property type="protein sequence ID" value="SFQ49433.1"/>
    <property type="molecule type" value="Genomic_DNA"/>
</dbReference>
<reference evidence="3 4" key="1">
    <citation type="submission" date="2016-10" db="EMBL/GenBank/DDBJ databases">
        <authorList>
            <person name="de Groot N.N."/>
        </authorList>
    </citation>
    <scope>NUCLEOTIDE SEQUENCE [LARGE SCALE GENOMIC DNA]</scope>
    <source>
        <strain evidence="3 4">DSM 44637</strain>
    </source>
</reference>
<accession>A0A1I5YYT6</accession>
<feature type="region of interest" description="Disordered" evidence="1">
    <location>
        <begin position="41"/>
        <end position="64"/>
    </location>
</feature>